<accession>A0AAP7LUX0</accession>
<name>A0AAP7LUX0_9STAP</name>
<dbReference type="RefSeq" id="WP_069854353.1">
    <property type="nucleotide sequence ID" value="NZ_LNPX01000004.1"/>
</dbReference>
<sequence length="248" mass="28549">MVKVNEFLSTSVTLHLYWIVFIAILYIVIHAYRNNRVFKALDIYLNYIPVLTHEFGHIIFNKISGGRANDLVIVVSPSERTETSQQGFAVTQSRNRIGEAVTTFGGYVMPPIMMYLGFLAIEYQYSSLFILAYLIIFVYFLMLTSRKLLPLLIVVILVGSLYFLFQGENQFMMNDIVNIAHNFILGVLLGEVLQSSWTIIKLTFSKDKVEWDGSALRKLTFLPMTIYSLIWIGINLFTIYQLFVKSLH</sequence>
<feature type="transmembrane region" description="Helical" evidence="1">
    <location>
        <begin position="100"/>
        <end position="118"/>
    </location>
</feature>
<reference evidence="3" key="1">
    <citation type="submission" date="2015-11" db="EMBL/GenBank/DDBJ databases">
        <title>Genomic diversity of Staphylococcus saprophyticus strains from urinary tract infections, animal surfaces, and fermented foods.</title>
        <authorList>
            <person name="Wolfe B.E."/>
        </authorList>
    </citation>
    <scope>NUCLEOTIDE SEQUENCE [LARGE SCALE GENOMIC DNA]</scope>
    <source>
        <strain evidence="3">738_7</strain>
    </source>
</reference>
<protein>
    <recommendedName>
        <fullName evidence="4">M50 family peptidase</fullName>
    </recommendedName>
</protein>
<evidence type="ECO:0000313" key="3">
    <source>
        <dbReference type="Proteomes" id="UP000095464"/>
    </source>
</evidence>
<evidence type="ECO:0008006" key="4">
    <source>
        <dbReference type="Google" id="ProtNLM"/>
    </source>
</evidence>
<dbReference type="InterPro" id="IPR049500">
    <property type="entry name" value="Peptidase_M50B-like"/>
</dbReference>
<keyword evidence="1" id="KW-1133">Transmembrane helix</keyword>
<feature type="transmembrane region" description="Helical" evidence="1">
    <location>
        <begin position="179"/>
        <end position="200"/>
    </location>
</feature>
<dbReference type="AlphaFoldDB" id="A0AAP7LUX0"/>
<feature type="transmembrane region" description="Helical" evidence="1">
    <location>
        <begin position="12"/>
        <end position="32"/>
    </location>
</feature>
<feature type="transmembrane region" description="Helical" evidence="1">
    <location>
        <begin position="221"/>
        <end position="243"/>
    </location>
</feature>
<proteinExistence type="predicted"/>
<evidence type="ECO:0000256" key="1">
    <source>
        <dbReference type="SAM" id="Phobius"/>
    </source>
</evidence>
<keyword evidence="1" id="KW-0812">Transmembrane</keyword>
<feature type="transmembrane region" description="Helical" evidence="1">
    <location>
        <begin position="148"/>
        <end position="167"/>
    </location>
</feature>
<dbReference type="Proteomes" id="UP000095464">
    <property type="component" value="Unassembled WGS sequence"/>
</dbReference>
<comment type="caution">
    <text evidence="2">The sequence shown here is derived from an EMBL/GenBank/DDBJ whole genome shotgun (WGS) entry which is preliminary data.</text>
</comment>
<feature type="transmembrane region" description="Helical" evidence="1">
    <location>
        <begin position="124"/>
        <end position="141"/>
    </location>
</feature>
<dbReference type="Pfam" id="PF13398">
    <property type="entry name" value="Peptidase_M50B"/>
    <property type="match status" value="1"/>
</dbReference>
<gene>
    <name evidence="2" type="ORF">ASS94_01100</name>
</gene>
<keyword evidence="1" id="KW-0472">Membrane</keyword>
<evidence type="ECO:0000313" key="2">
    <source>
        <dbReference type="EMBL" id="OEK58953.1"/>
    </source>
</evidence>
<dbReference type="EMBL" id="LNPX01000004">
    <property type="protein sequence ID" value="OEK58953.1"/>
    <property type="molecule type" value="Genomic_DNA"/>
</dbReference>
<organism evidence="2 3">
    <name type="scientific">Staphylococcus equorum</name>
    <dbReference type="NCBI Taxonomy" id="246432"/>
    <lineage>
        <taxon>Bacteria</taxon>
        <taxon>Bacillati</taxon>
        <taxon>Bacillota</taxon>
        <taxon>Bacilli</taxon>
        <taxon>Bacillales</taxon>
        <taxon>Staphylococcaceae</taxon>
        <taxon>Staphylococcus</taxon>
    </lineage>
</organism>